<organism evidence="1 2">
    <name type="scientific">Myroides odoratus</name>
    <name type="common">Flavobacterium odoratum</name>
    <dbReference type="NCBI Taxonomy" id="256"/>
    <lineage>
        <taxon>Bacteria</taxon>
        <taxon>Pseudomonadati</taxon>
        <taxon>Bacteroidota</taxon>
        <taxon>Flavobacteriia</taxon>
        <taxon>Flavobacteriales</taxon>
        <taxon>Flavobacteriaceae</taxon>
        <taxon>Myroides</taxon>
    </lineage>
</organism>
<sequence>MIDSIVLHLEALKQNDFFEEFLVLLEKEKEQGRNYLNLSSIPIALHYRLIQENFTIKRIEKTIRYFLFFKKTVYSFKVEK</sequence>
<accession>A0A378RJ56</accession>
<dbReference type="Proteomes" id="UP000255024">
    <property type="component" value="Unassembled WGS sequence"/>
</dbReference>
<keyword evidence="2" id="KW-1185">Reference proteome</keyword>
<name>A0A378RJ56_MYROD</name>
<dbReference type="EMBL" id="UGQL01000001">
    <property type="protein sequence ID" value="STZ27042.1"/>
    <property type="molecule type" value="Genomic_DNA"/>
</dbReference>
<evidence type="ECO:0000313" key="1">
    <source>
        <dbReference type="EMBL" id="STZ27042.1"/>
    </source>
</evidence>
<proteinExistence type="predicted"/>
<gene>
    <name evidence="1" type="ORF">NCTC11179_00569</name>
</gene>
<protein>
    <submittedName>
        <fullName evidence="1">Uncharacterized protein</fullName>
    </submittedName>
</protein>
<evidence type="ECO:0000313" key="2">
    <source>
        <dbReference type="Proteomes" id="UP000255024"/>
    </source>
</evidence>
<reference evidence="1 2" key="1">
    <citation type="submission" date="2018-06" db="EMBL/GenBank/DDBJ databases">
        <authorList>
            <consortium name="Pathogen Informatics"/>
            <person name="Doyle S."/>
        </authorList>
    </citation>
    <scope>NUCLEOTIDE SEQUENCE [LARGE SCALE GENOMIC DNA]</scope>
    <source>
        <strain evidence="1 2">NCTC11179</strain>
    </source>
</reference>
<dbReference type="AlphaFoldDB" id="A0A378RJ56"/>
<dbReference type="RefSeq" id="WP_115090064.1">
    <property type="nucleotide sequence ID" value="NZ_CP068107.1"/>
</dbReference>